<feature type="compositionally biased region" description="Polar residues" evidence="2">
    <location>
        <begin position="224"/>
        <end position="245"/>
    </location>
</feature>
<dbReference type="InterPro" id="IPR010920">
    <property type="entry name" value="LSM_dom_sf"/>
</dbReference>
<feature type="compositionally biased region" description="Polar residues" evidence="2">
    <location>
        <begin position="207"/>
        <end position="216"/>
    </location>
</feature>
<evidence type="ECO:0000256" key="1">
    <source>
        <dbReference type="PROSITE-ProRule" id="PRU00846"/>
    </source>
</evidence>
<feature type="compositionally biased region" description="Pro residues" evidence="2">
    <location>
        <begin position="154"/>
        <end position="171"/>
    </location>
</feature>
<reference evidence="6 7" key="1">
    <citation type="journal article" date="2019" name="Sci. Rep.">
        <title>Comparative genomics of chytrid fungi reveal insights into the obligate biotrophic and pathogenic lifestyle of Synchytrium endobioticum.</title>
        <authorList>
            <person name="van de Vossenberg B.T.L.H."/>
            <person name="Warris S."/>
            <person name="Nguyen H.D.T."/>
            <person name="van Gent-Pelzer M.P.E."/>
            <person name="Joly D.L."/>
            <person name="van de Geest H.C."/>
            <person name="Bonants P.J.M."/>
            <person name="Smith D.S."/>
            <person name="Levesque C.A."/>
            <person name="van der Lee T.A.J."/>
        </authorList>
    </citation>
    <scope>NUCLEOTIDE SEQUENCE [LARGE SCALE GENOMIC DNA]</scope>
    <source>
        <strain evidence="6 7">CBS 809.83</strain>
    </source>
</reference>
<feature type="short sequence motif" description="FFD box" evidence="1">
    <location>
        <begin position="443"/>
        <end position="458"/>
    </location>
</feature>
<dbReference type="GO" id="GO:0034063">
    <property type="term" value="P:stress granule assembly"/>
    <property type="evidence" value="ECO:0007669"/>
    <property type="project" value="TreeGrafter"/>
</dbReference>
<dbReference type="InterPro" id="IPR047575">
    <property type="entry name" value="Sm"/>
</dbReference>
<dbReference type="GO" id="GO:0033962">
    <property type="term" value="P:P-body assembly"/>
    <property type="evidence" value="ECO:0007669"/>
    <property type="project" value="TreeGrafter"/>
</dbReference>
<dbReference type="SMART" id="SM01199">
    <property type="entry name" value="FDF"/>
    <property type="match status" value="1"/>
</dbReference>
<evidence type="ECO:0000313" key="6">
    <source>
        <dbReference type="EMBL" id="TPX56556.1"/>
    </source>
</evidence>
<sequence length="603" mass="64010">MAYIGSKISLISKSDIRYVGTLIEINQEQSTVSLQDVQSWGTEGRRGNPSEELPPSDEAYPYVVFRGSDVKDLHVMTAPERPPPAPMRVPNDPAVIRSGGPTPGSSSGPTPAGPPPDPSGPPRPPGFQGYGGGPGGMMGQPGQYPGMPGSHPYGMPPQPMGFGYPPPPPHMLPQKQPYWGPQGDQQRPPSGHPGSMGPGSQMHGQPLPQQQAQEVSPVTRETPVGQTQSSKVASSDETDLVQNFDTLDLNESAVLPGDRPTREPGQKAKPTGPQRADAYRGAGRTTARRPQQGMAEQVDRPTPAAKKEDAVETKQHEEKAAETGAAQPSEKDLNAEASVRNENMRLPGTGAHLLNSGPRRGRGRGRGGSSGQMRNNRITVPDSDFDFEIANAKFNKTELANEASTSTSTAAAPKPVHVSPTADVVAPTNDGYEEEEEHEDDEGFYQKSSFFDNISCESKDRADSEVLVASGSMRNDDSTWKLSVRWVWMADEVDTDAEDMVAAIAVVATTVVAAVADTVVATTVAATTKEDMVDTAMDSKATAMETKAITSSGMETLVVMMATGIEVMDGARMAMVEMAINRSSSSSSSSRSDMTVALLVVGE</sequence>
<dbReference type="GO" id="GO:0003729">
    <property type="term" value="F:mRNA binding"/>
    <property type="evidence" value="ECO:0007669"/>
    <property type="project" value="TreeGrafter"/>
</dbReference>
<dbReference type="PANTHER" id="PTHR13586:SF0">
    <property type="entry name" value="TRAILER HITCH, ISOFORM H"/>
    <property type="match status" value="1"/>
</dbReference>
<feature type="compositionally biased region" description="Low complexity" evidence="2">
    <location>
        <begin position="403"/>
        <end position="412"/>
    </location>
</feature>
<dbReference type="Pfam" id="PF09532">
    <property type="entry name" value="FDF"/>
    <property type="match status" value="1"/>
</dbReference>
<protein>
    <recommendedName>
        <fullName evidence="8">DFDF domain-containing protein</fullName>
    </recommendedName>
</protein>
<dbReference type="GO" id="GO:0000932">
    <property type="term" value="C:P-body"/>
    <property type="evidence" value="ECO:0007669"/>
    <property type="project" value="TreeGrafter"/>
</dbReference>
<name>A0A507DYF0_9FUNG</name>
<dbReference type="PANTHER" id="PTHR13586">
    <property type="entry name" value="SCD6 PROTEIN-RELATED"/>
    <property type="match status" value="1"/>
</dbReference>
<accession>A0A507DYF0</accession>
<dbReference type="PROSITE" id="PS51513">
    <property type="entry name" value="FFD"/>
    <property type="match status" value="1"/>
</dbReference>
<dbReference type="InterPro" id="IPR019050">
    <property type="entry name" value="FDF_dom"/>
</dbReference>
<feature type="compositionally biased region" description="Low complexity" evidence="2">
    <location>
        <begin position="88"/>
        <end position="110"/>
    </location>
</feature>
<feature type="region of interest" description="Disordered" evidence="2">
    <location>
        <begin position="31"/>
        <end position="59"/>
    </location>
</feature>
<feature type="domain" description="DFDF" evidence="3">
    <location>
        <begin position="373"/>
        <end position="409"/>
    </location>
</feature>
<feature type="compositionally biased region" description="Polar residues" evidence="2">
    <location>
        <begin position="31"/>
        <end position="41"/>
    </location>
</feature>
<feature type="region of interest" description="Disordered" evidence="2">
    <location>
        <begin position="76"/>
        <end position="379"/>
    </location>
</feature>
<dbReference type="InterPro" id="IPR025762">
    <property type="entry name" value="DFDF"/>
</dbReference>
<dbReference type="InterPro" id="IPR025761">
    <property type="entry name" value="FFD_box"/>
</dbReference>
<evidence type="ECO:0000259" key="5">
    <source>
        <dbReference type="PROSITE" id="PS52002"/>
    </source>
</evidence>
<feature type="region of interest" description="Disordered" evidence="2">
    <location>
        <begin position="402"/>
        <end position="444"/>
    </location>
</feature>
<feature type="compositionally biased region" description="Low complexity" evidence="2">
    <location>
        <begin position="140"/>
        <end position="153"/>
    </location>
</feature>
<evidence type="ECO:0000256" key="2">
    <source>
        <dbReference type="SAM" id="MobiDB-lite"/>
    </source>
</evidence>
<feature type="compositionally biased region" description="Low complexity" evidence="2">
    <location>
        <begin position="188"/>
        <end position="200"/>
    </location>
</feature>
<dbReference type="STRING" id="109895.A0A507DYF0"/>
<comment type="caution">
    <text evidence="6">The sequence shown here is derived from an EMBL/GenBank/DDBJ whole genome shotgun (WGS) entry which is preliminary data.</text>
</comment>
<evidence type="ECO:0000313" key="7">
    <source>
        <dbReference type="Proteomes" id="UP000318582"/>
    </source>
</evidence>
<feature type="domain" description="FFD box profile" evidence="4">
    <location>
        <begin position="443"/>
        <end position="458"/>
    </location>
</feature>
<feature type="compositionally biased region" description="Low complexity" evidence="2">
    <location>
        <begin position="275"/>
        <end position="289"/>
    </location>
</feature>
<keyword evidence="7" id="KW-1185">Reference proteome</keyword>
<dbReference type="PROSITE" id="PS51512">
    <property type="entry name" value="DFDF"/>
    <property type="match status" value="1"/>
</dbReference>
<dbReference type="AlphaFoldDB" id="A0A507DYF0"/>
<proteinExistence type="predicted"/>
<dbReference type="PROSITE" id="PS52002">
    <property type="entry name" value="SM"/>
    <property type="match status" value="1"/>
</dbReference>
<gene>
    <name evidence="6" type="ORF">PhCBS80983_g04464</name>
</gene>
<dbReference type="CDD" id="cd01736">
    <property type="entry name" value="LSm14_N"/>
    <property type="match status" value="1"/>
</dbReference>
<evidence type="ECO:0000259" key="3">
    <source>
        <dbReference type="PROSITE" id="PS51512"/>
    </source>
</evidence>
<evidence type="ECO:0008006" key="8">
    <source>
        <dbReference type="Google" id="ProtNLM"/>
    </source>
</evidence>
<feature type="compositionally biased region" description="Basic and acidic residues" evidence="2">
    <location>
        <begin position="305"/>
        <end position="321"/>
    </location>
</feature>
<dbReference type="SUPFAM" id="SSF50182">
    <property type="entry name" value="Sm-like ribonucleoproteins"/>
    <property type="match status" value="1"/>
</dbReference>
<feature type="compositionally biased region" description="Gly residues" evidence="2">
    <location>
        <begin position="128"/>
        <end position="139"/>
    </location>
</feature>
<feature type="compositionally biased region" description="Acidic residues" evidence="2">
    <location>
        <begin position="431"/>
        <end position="443"/>
    </location>
</feature>
<dbReference type="EMBL" id="QEAQ01000071">
    <property type="protein sequence ID" value="TPX56556.1"/>
    <property type="molecule type" value="Genomic_DNA"/>
</dbReference>
<dbReference type="Pfam" id="PF12701">
    <property type="entry name" value="LSM14"/>
    <property type="match status" value="1"/>
</dbReference>
<feature type="domain" description="Sm" evidence="5">
    <location>
        <begin position="1"/>
        <end position="79"/>
    </location>
</feature>
<dbReference type="SMART" id="SM01271">
    <property type="entry name" value="LSM14"/>
    <property type="match status" value="1"/>
</dbReference>
<organism evidence="6 7">
    <name type="scientific">Powellomyces hirtus</name>
    <dbReference type="NCBI Taxonomy" id="109895"/>
    <lineage>
        <taxon>Eukaryota</taxon>
        <taxon>Fungi</taxon>
        <taxon>Fungi incertae sedis</taxon>
        <taxon>Chytridiomycota</taxon>
        <taxon>Chytridiomycota incertae sedis</taxon>
        <taxon>Chytridiomycetes</taxon>
        <taxon>Spizellomycetales</taxon>
        <taxon>Powellomycetaceae</taxon>
        <taxon>Powellomyces</taxon>
    </lineage>
</organism>
<dbReference type="InterPro" id="IPR025609">
    <property type="entry name" value="Lsm14-like_N"/>
</dbReference>
<dbReference type="Gene3D" id="2.30.30.100">
    <property type="match status" value="1"/>
</dbReference>
<dbReference type="Proteomes" id="UP000318582">
    <property type="component" value="Unassembled WGS sequence"/>
</dbReference>
<evidence type="ECO:0000259" key="4">
    <source>
        <dbReference type="PROSITE" id="PS51513"/>
    </source>
</evidence>
<feature type="compositionally biased region" description="Pro residues" evidence="2">
    <location>
        <begin position="111"/>
        <end position="125"/>
    </location>
</feature>